<evidence type="ECO:0000313" key="2">
    <source>
        <dbReference type="EMBL" id="QHT62200.1"/>
    </source>
</evidence>
<keyword evidence="2" id="KW-0808">Transferase</keyword>
<evidence type="ECO:0000259" key="1">
    <source>
        <dbReference type="Pfam" id="PF01909"/>
    </source>
</evidence>
<dbReference type="Proteomes" id="UP000476064">
    <property type="component" value="Chromosome"/>
</dbReference>
<dbReference type="CDD" id="cd05403">
    <property type="entry name" value="NT_KNTase_like"/>
    <property type="match status" value="1"/>
</dbReference>
<reference evidence="2 3" key="1">
    <citation type="submission" date="2020-01" db="EMBL/GenBank/DDBJ databases">
        <title>Paenibacillus sp. nov., isolated from tomato rhizosphere.</title>
        <authorList>
            <person name="Weon H.-Y."/>
            <person name="Lee S.A."/>
        </authorList>
    </citation>
    <scope>NUCLEOTIDE SEQUENCE [LARGE SCALE GENOMIC DNA]</scope>
    <source>
        <strain evidence="2 3">12200R-189</strain>
    </source>
</reference>
<evidence type="ECO:0000313" key="3">
    <source>
        <dbReference type="Proteomes" id="UP000476064"/>
    </source>
</evidence>
<proteinExistence type="predicted"/>
<dbReference type="InterPro" id="IPR002934">
    <property type="entry name" value="Polymerase_NTP_transf_dom"/>
</dbReference>
<organism evidence="2 3">
    <name type="scientific">Paenibacillus lycopersici</name>
    <dbReference type="NCBI Taxonomy" id="2704462"/>
    <lineage>
        <taxon>Bacteria</taxon>
        <taxon>Bacillati</taxon>
        <taxon>Bacillota</taxon>
        <taxon>Bacilli</taxon>
        <taxon>Bacillales</taxon>
        <taxon>Paenibacillaceae</taxon>
        <taxon>Paenibacillus</taxon>
    </lineage>
</organism>
<keyword evidence="3" id="KW-1185">Reference proteome</keyword>
<dbReference type="GO" id="GO:0016779">
    <property type="term" value="F:nucleotidyltransferase activity"/>
    <property type="evidence" value="ECO:0007669"/>
    <property type="project" value="InterPro"/>
</dbReference>
<sequence>MNEATKTKLLEKNERLIDMVIERAKRDFPDDIAIIGLTGSFSTGDFHEKSDLDLIIINNTDRGWEIAYCFILEDVGYDLYCTPWNTRIQEQASLDSPAVASLVELQILYCAKPEYLEKFKRYRQQALDALAKPVGEECLRRARKWMDSAKQEYAGTMLAEDIGSVRQAAAGVLYNLVNALVSMNNTYIKRGVKRYLEELVMYPFVPDAFESLYMAVIDANTVDEMRIASLNVLKSVAQLYSSMCDRFIAKPVPTFDNLKGTYEELWCNCRNKIINSVDTNDKSYAFFAALGAQGFLDEMTAERGTAKFDVMQYFDAGNLRVLKEKFLEMIDEYAAEYGKVGREVEKFETFEQLYAEFI</sequence>
<dbReference type="InterPro" id="IPR043519">
    <property type="entry name" value="NT_sf"/>
</dbReference>
<dbReference type="EMBL" id="CP048209">
    <property type="protein sequence ID" value="QHT62200.1"/>
    <property type="molecule type" value="Genomic_DNA"/>
</dbReference>
<dbReference type="Gene3D" id="3.30.460.10">
    <property type="entry name" value="Beta Polymerase, domain 2"/>
    <property type="match status" value="1"/>
</dbReference>
<accession>A0A6C0G5A5</accession>
<dbReference type="AlphaFoldDB" id="A0A6C0G5A5"/>
<gene>
    <name evidence="2" type="ORF">GXP70_20920</name>
</gene>
<dbReference type="Pfam" id="PF01909">
    <property type="entry name" value="NTP_transf_2"/>
    <property type="match status" value="1"/>
</dbReference>
<dbReference type="KEGG" id="plyc:GXP70_20920"/>
<protein>
    <submittedName>
        <fullName evidence="2">Nucleotidyltransferase domain-containing protein</fullName>
    </submittedName>
</protein>
<feature type="domain" description="Polymerase nucleotidyl transferase" evidence="1">
    <location>
        <begin position="18"/>
        <end position="61"/>
    </location>
</feature>
<dbReference type="SUPFAM" id="SSF81301">
    <property type="entry name" value="Nucleotidyltransferase"/>
    <property type="match status" value="1"/>
</dbReference>
<name>A0A6C0G5A5_9BACL</name>
<dbReference type="RefSeq" id="WP_162358634.1">
    <property type="nucleotide sequence ID" value="NZ_CP048209.1"/>
</dbReference>